<proteinExistence type="predicted"/>
<name>A0ABY1RZZ8_9GAMM</name>
<dbReference type="Proteomes" id="UP001159257">
    <property type="component" value="Unassembled WGS sequence"/>
</dbReference>
<protein>
    <submittedName>
        <fullName evidence="3">Competence protein ComEA</fullName>
    </submittedName>
</protein>
<comment type="caution">
    <text evidence="3">The sequence shown here is derived from an EMBL/GenBank/DDBJ whole genome shotgun (WGS) entry which is preliminary data.</text>
</comment>
<evidence type="ECO:0000259" key="2">
    <source>
        <dbReference type="SMART" id="SM00278"/>
    </source>
</evidence>
<feature type="domain" description="Helix-hairpin-helix DNA-binding motif class 1" evidence="2">
    <location>
        <begin position="66"/>
        <end position="85"/>
    </location>
</feature>
<dbReference type="NCBIfam" id="TIGR00426">
    <property type="entry name" value="competence protein ComEA helix-hairpin-helix repeat region"/>
    <property type="match status" value="1"/>
</dbReference>
<dbReference type="PANTHER" id="PTHR21180">
    <property type="entry name" value="ENDONUCLEASE/EXONUCLEASE/PHOSPHATASE FAMILY DOMAIN-CONTAINING PROTEIN 1"/>
    <property type="match status" value="1"/>
</dbReference>
<reference evidence="3 4" key="1">
    <citation type="submission" date="2017-05" db="EMBL/GenBank/DDBJ databases">
        <authorList>
            <person name="Varghese N."/>
            <person name="Submissions S."/>
        </authorList>
    </citation>
    <scope>NUCLEOTIDE SEQUENCE [LARGE SCALE GENOMIC DNA]</scope>
    <source>
        <strain evidence="3 4">CGMCC 1.7287</strain>
    </source>
</reference>
<keyword evidence="4" id="KW-1185">Reference proteome</keyword>
<evidence type="ECO:0000256" key="1">
    <source>
        <dbReference type="SAM" id="SignalP"/>
    </source>
</evidence>
<gene>
    <name evidence="3" type="ORF">SAMN04487964_106139</name>
</gene>
<accession>A0ABY1RZZ8</accession>
<dbReference type="Gene3D" id="1.10.150.320">
    <property type="entry name" value="Photosystem II 12 kDa extrinsic protein"/>
    <property type="match status" value="1"/>
</dbReference>
<organism evidence="3 4">
    <name type="scientific">Marinobacterium sediminicola</name>
    <dbReference type="NCBI Taxonomy" id="518898"/>
    <lineage>
        <taxon>Bacteria</taxon>
        <taxon>Pseudomonadati</taxon>
        <taxon>Pseudomonadota</taxon>
        <taxon>Gammaproteobacteria</taxon>
        <taxon>Oceanospirillales</taxon>
        <taxon>Oceanospirillaceae</taxon>
        <taxon>Marinobacterium</taxon>
    </lineage>
</organism>
<sequence>MIKRLLSTVLLSSALFFSPLSLAAEPVDINTATASEIAAALNGVGPAKAEAIVAYREANGPFVAVDQLSDVKGIGPATVEKNRELILLQTGGSQ</sequence>
<evidence type="ECO:0000313" key="3">
    <source>
        <dbReference type="EMBL" id="SMR74493.1"/>
    </source>
</evidence>
<dbReference type="SMART" id="SM00278">
    <property type="entry name" value="HhH1"/>
    <property type="match status" value="2"/>
</dbReference>
<dbReference type="Pfam" id="PF12836">
    <property type="entry name" value="HHH_3"/>
    <property type="match status" value="1"/>
</dbReference>
<keyword evidence="1" id="KW-0732">Signal</keyword>
<dbReference type="InterPro" id="IPR003583">
    <property type="entry name" value="Hlx-hairpin-Hlx_DNA-bd_motif"/>
</dbReference>
<feature type="signal peptide" evidence="1">
    <location>
        <begin position="1"/>
        <end position="23"/>
    </location>
</feature>
<dbReference type="EMBL" id="FXWV01000006">
    <property type="protein sequence ID" value="SMR74493.1"/>
    <property type="molecule type" value="Genomic_DNA"/>
</dbReference>
<dbReference type="SUPFAM" id="SSF47781">
    <property type="entry name" value="RuvA domain 2-like"/>
    <property type="match status" value="1"/>
</dbReference>
<dbReference type="InterPro" id="IPR010994">
    <property type="entry name" value="RuvA_2-like"/>
</dbReference>
<dbReference type="RefSeq" id="WP_275424707.1">
    <property type="nucleotide sequence ID" value="NZ_BAAAEY010000006.1"/>
</dbReference>
<dbReference type="PANTHER" id="PTHR21180:SF32">
    <property type="entry name" value="ENDONUCLEASE_EXONUCLEASE_PHOSPHATASE FAMILY DOMAIN-CONTAINING PROTEIN 1"/>
    <property type="match status" value="1"/>
</dbReference>
<dbReference type="InterPro" id="IPR004509">
    <property type="entry name" value="Competence_ComEA_HhH"/>
</dbReference>
<dbReference type="InterPro" id="IPR051675">
    <property type="entry name" value="Endo/Exo/Phosphatase_dom_1"/>
</dbReference>
<feature type="domain" description="Helix-hairpin-helix DNA-binding motif class 1" evidence="2">
    <location>
        <begin position="36"/>
        <end position="55"/>
    </location>
</feature>
<evidence type="ECO:0000313" key="4">
    <source>
        <dbReference type="Proteomes" id="UP001159257"/>
    </source>
</evidence>
<feature type="chain" id="PRO_5046720866" evidence="1">
    <location>
        <begin position="24"/>
        <end position="94"/>
    </location>
</feature>